<evidence type="ECO:0000259" key="27">
    <source>
        <dbReference type="PROSITE" id="PS50030"/>
    </source>
</evidence>
<feature type="region of interest" description="Disordered" evidence="26">
    <location>
        <begin position="1009"/>
        <end position="1064"/>
    </location>
</feature>
<keyword evidence="10" id="KW-0808">Transferase</keyword>
<dbReference type="GO" id="GO:0008270">
    <property type="term" value="F:zinc ion binding"/>
    <property type="evidence" value="ECO:0007669"/>
    <property type="project" value="InterPro"/>
</dbReference>
<dbReference type="FunFam" id="3.30.720.50:FF:000002">
    <property type="entry name" value="Putative e3 ubiquitin-protein ligase huwe1 isoform x2"/>
    <property type="match status" value="1"/>
</dbReference>
<feature type="compositionally biased region" description="Basic and acidic residues" evidence="26">
    <location>
        <begin position="1407"/>
        <end position="1433"/>
    </location>
</feature>
<feature type="compositionally biased region" description="Pro residues" evidence="26">
    <location>
        <begin position="3586"/>
        <end position="3595"/>
    </location>
</feature>
<dbReference type="GO" id="GO:0030154">
    <property type="term" value="P:cell differentiation"/>
    <property type="evidence" value="ECO:0007669"/>
    <property type="project" value="UniProtKB-KW"/>
</dbReference>
<dbReference type="GO" id="GO:0006284">
    <property type="term" value="P:base-excision repair"/>
    <property type="evidence" value="ECO:0007669"/>
    <property type="project" value="TreeGrafter"/>
</dbReference>
<dbReference type="GO" id="GO:0000139">
    <property type="term" value="C:Golgi membrane"/>
    <property type="evidence" value="ECO:0007669"/>
    <property type="project" value="TreeGrafter"/>
</dbReference>
<dbReference type="Pfam" id="PF14377">
    <property type="entry name" value="UBM"/>
    <property type="match status" value="3"/>
</dbReference>
<feature type="compositionally biased region" description="Acidic residues" evidence="26">
    <location>
        <begin position="761"/>
        <end position="770"/>
    </location>
</feature>
<dbReference type="Pfam" id="PF06025">
    <property type="entry name" value="DUF913"/>
    <property type="match status" value="1"/>
</dbReference>
<evidence type="ECO:0000313" key="30">
    <source>
        <dbReference type="Ensembl" id="ENSMMDP00005038002.1"/>
    </source>
</evidence>
<dbReference type="Gene3D" id="6.10.250.1630">
    <property type="match status" value="1"/>
</dbReference>
<evidence type="ECO:0000256" key="19">
    <source>
        <dbReference type="ARBA" id="ARBA00023242"/>
    </source>
</evidence>
<keyword evidence="12" id="KW-0221">Differentiation</keyword>
<dbReference type="PANTHER" id="PTHR11254:SF67">
    <property type="entry name" value="E3 UBIQUITIN-PROTEIN LIGASE HUWE1"/>
    <property type="match status" value="1"/>
</dbReference>
<evidence type="ECO:0000259" key="28">
    <source>
        <dbReference type="PROSITE" id="PS50237"/>
    </source>
</evidence>
<feature type="active site" description="Glycyl thioester intermediate" evidence="25">
    <location>
        <position position="4011"/>
    </location>
</feature>
<feature type="compositionally biased region" description="Low complexity" evidence="26">
    <location>
        <begin position="1110"/>
        <end position="1124"/>
    </location>
</feature>
<feature type="region of interest" description="Disordered" evidence="26">
    <location>
        <begin position="2929"/>
        <end position="2962"/>
    </location>
</feature>
<feature type="region of interest" description="Disordered" evidence="26">
    <location>
        <begin position="3340"/>
        <end position="3359"/>
    </location>
</feature>
<feature type="region of interest" description="Disordered" evidence="26">
    <location>
        <begin position="484"/>
        <end position="532"/>
    </location>
</feature>
<evidence type="ECO:0000256" key="12">
    <source>
        <dbReference type="ARBA" id="ARBA00022782"/>
    </source>
</evidence>
<dbReference type="InterPro" id="IPR050409">
    <property type="entry name" value="E3_ubiq-protein_ligase"/>
</dbReference>
<evidence type="ECO:0000256" key="16">
    <source>
        <dbReference type="ARBA" id="ARBA00023125"/>
    </source>
</evidence>
<protein>
    <recommendedName>
        <fullName evidence="21">E3 ubiquitin-protein ligase HUWE1</fullName>
        <ecNumber evidence="6">2.3.2.26</ecNumber>
    </recommendedName>
    <alternativeName>
        <fullName evidence="22">HECT, UBA and WWE domain-containing protein 1</fullName>
    </alternativeName>
    <alternativeName>
        <fullName evidence="24">HECT-type E3 ubiquitin transferase HUWE1</fullName>
    </alternativeName>
    <alternativeName>
        <fullName evidence="23">Upstream regulatory element-binding protein 1</fullName>
    </alternativeName>
</protein>
<keyword evidence="7" id="KW-0488">Methylation</keyword>
<keyword evidence="11" id="KW-0227">DNA damage</keyword>
<dbReference type="GO" id="GO:0061025">
    <property type="term" value="P:membrane fusion"/>
    <property type="evidence" value="ECO:0007669"/>
    <property type="project" value="TreeGrafter"/>
</dbReference>
<dbReference type="Proteomes" id="UP000472263">
    <property type="component" value="Chromosome 7"/>
</dbReference>
<feature type="compositionally biased region" description="Basic and acidic residues" evidence="26">
    <location>
        <begin position="2530"/>
        <end position="2542"/>
    </location>
</feature>
<evidence type="ECO:0000256" key="9">
    <source>
        <dbReference type="ARBA" id="ARBA00022553"/>
    </source>
</evidence>
<dbReference type="InterPro" id="IPR004170">
    <property type="entry name" value="WWE_dom"/>
</dbReference>
<evidence type="ECO:0000256" key="26">
    <source>
        <dbReference type="SAM" id="MobiDB-lite"/>
    </source>
</evidence>
<evidence type="ECO:0000259" key="29">
    <source>
        <dbReference type="PROSITE" id="PS50918"/>
    </source>
</evidence>
<comment type="subcellular location">
    <subcellularLocation>
        <location evidence="4">Cytoplasm</location>
    </subcellularLocation>
    <subcellularLocation>
        <location evidence="3">Mitochondrion</location>
    </subcellularLocation>
    <subcellularLocation>
        <location evidence="2">Nucleus</location>
    </subcellularLocation>
</comment>
<dbReference type="SUPFAM" id="SSF117839">
    <property type="entry name" value="WWE domain"/>
    <property type="match status" value="1"/>
</dbReference>
<name>A0A667ZC86_9TELE</name>
<reference evidence="30" key="3">
    <citation type="submission" date="2025-09" db="UniProtKB">
        <authorList>
            <consortium name="Ensembl"/>
        </authorList>
    </citation>
    <scope>IDENTIFICATION</scope>
</reference>
<feature type="region of interest" description="Disordered" evidence="26">
    <location>
        <begin position="2225"/>
        <end position="2283"/>
    </location>
</feature>
<feature type="region of interest" description="Disordered" evidence="26">
    <location>
        <begin position="1709"/>
        <end position="1742"/>
    </location>
</feature>
<dbReference type="InterPro" id="IPR009060">
    <property type="entry name" value="UBA-like_sf"/>
</dbReference>
<dbReference type="UniPathway" id="UPA00143"/>
<dbReference type="SMART" id="SM00165">
    <property type="entry name" value="UBA"/>
    <property type="match status" value="1"/>
</dbReference>
<dbReference type="InterPro" id="IPR010309">
    <property type="entry name" value="E3_Ub_ligase_DUF908"/>
</dbReference>
<reference evidence="30" key="1">
    <citation type="submission" date="2019-06" db="EMBL/GenBank/DDBJ databases">
        <authorList>
            <consortium name="Wellcome Sanger Institute Data Sharing"/>
        </authorList>
    </citation>
    <scope>NUCLEOTIDE SEQUENCE [LARGE SCALE GENOMIC DNA]</scope>
</reference>
<dbReference type="FunFam" id="3.30.2410.10:FF:000004">
    <property type="entry name" value="E3 ubiquitin-protein ligase HUWE1, variant"/>
    <property type="match status" value="1"/>
</dbReference>
<comment type="similarity">
    <text evidence="20">Belongs to the UPL family. TOM1/PTR1 subfamily.</text>
</comment>
<dbReference type="Gene3D" id="3.30.2160.10">
    <property type="entry name" value="Hect, E3 ligase catalytic domain"/>
    <property type="match status" value="1"/>
</dbReference>
<dbReference type="GeneTree" id="ENSGT00940000156319"/>
<dbReference type="GO" id="GO:0003677">
    <property type="term" value="F:DNA binding"/>
    <property type="evidence" value="ECO:0007669"/>
    <property type="project" value="UniProtKB-KW"/>
</dbReference>
<dbReference type="SUPFAM" id="SSF46934">
    <property type="entry name" value="UBA-like"/>
    <property type="match status" value="1"/>
</dbReference>
<feature type="region of interest" description="Disordered" evidence="26">
    <location>
        <begin position="2723"/>
        <end position="2746"/>
    </location>
</feature>
<dbReference type="Ensembl" id="ENSMMDT00005038801.1">
    <property type="protein sequence ID" value="ENSMMDP00005038002.1"/>
    <property type="gene ID" value="ENSMMDG00005002216.1"/>
</dbReference>
<evidence type="ECO:0000256" key="15">
    <source>
        <dbReference type="ARBA" id="ARBA00023108"/>
    </source>
</evidence>
<evidence type="ECO:0000256" key="1">
    <source>
        <dbReference type="ARBA" id="ARBA00000885"/>
    </source>
</evidence>
<gene>
    <name evidence="30" type="primary">HUWE1</name>
    <name evidence="30" type="synonym">huwe1</name>
</gene>
<feature type="region of interest" description="Disordered" evidence="26">
    <location>
        <begin position="3564"/>
        <end position="3602"/>
    </location>
</feature>
<feature type="region of interest" description="Disordered" evidence="26">
    <location>
        <begin position="1401"/>
        <end position="1433"/>
    </location>
</feature>
<keyword evidence="15" id="KW-0090">Biological rhythms</keyword>
<evidence type="ECO:0000256" key="20">
    <source>
        <dbReference type="ARBA" id="ARBA00034494"/>
    </source>
</evidence>
<dbReference type="Pfam" id="PF22562">
    <property type="entry name" value="UBA_7"/>
    <property type="match status" value="1"/>
</dbReference>
<dbReference type="PANTHER" id="PTHR11254">
    <property type="entry name" value="HECT DOMAIN UBIQUITIN-PROTEIN LIGASE"/>
    <property type="match status" value="1"/>
</dbReference>
<dbReference type="InterPro" id="IPR035983">
    <property type="entry name" value="Hect_E3_ubiquitin_ligase"/>
</dbReference>
<feature type="compositionally biased region" description="Acidic residues" evidence="26">
    <location>
        <begin position="487"/>
        <end position="497"/>
    </location>
</feature>
<evidence type="ECO:0000256" key="17">
    <source>
        <dbReference type="ARBA" id="ARBA00023128"/>
    </source>
</evidence>
<dbReference type="Gene3D" id="1.10.8.10">
    <property type="entry name" value="DNA helicase RuvA subunit, C-terminal domain"/>
    <property type="match status" value="1"/>
</dbReference>
<dbReference type="SUPFAM" id="SSF48371">
    <property type="entry name" value="ARM repeat"/>
    <property type="match status" value="1"/>
</dbReference>
<evidence type="ECO:0000256" key="24">
    <source>
        <dbReference type="ARBA" id="ARBA00082105"/>
    </source>
</evidence>
<dbReference type="Pfam" id="PF00632">
    <property type="entry name" value="HECT"/>
    <property type="match status" value="1"/>
</dbReference>
<evidence type="ECO:0000256" key="10">
    <source>
        <dbReference type="ARBA" id="ARBA00022679"/>
    </source>
</evidence>
<evidence type="ECO:0000313" key="31">
    <source>
        <dbReference type="Proteomes" id="UP000472263"/>
    </source>
</evidence>
<evidence type="ECO:0000256" key="7">
    <source>
        <dbReference type="ARBA" id="ARBA00022481"/>
    </source>
</evidence>
<dbReference type="InterPro" id="IPR015940">
    <property type="entry name" value="UBA"/>
</dbReference>
<organism evidence="30 31">
    <name type="scientific">Myripristis murdjan</name>
    <name type="common">pinecone soldierfish</name>
    <dbReference type="NCBI Taxonomy" id="586833"/>
    <lineage>
        <taxon>Eukaryota</taxon>
        <taxon>Metazoa</taxon>
        <taxon>Chordata</taxon>
        <taxon>Craniata</taxon>
        <taxon>Vertebrata</taxon>
        <taxon>Euteleostomi</taxon>
        <taxon>Actinopterygii</taxon>
        <taxon>Neopterygii</taxon>
        <taxon>Teleostei</taxon>
        <taxon>Neoteleostei</taxon>
        <taxon>Acanthomorphata</taxon>
        <taxon>Holocentriformes</taxon>
        <taxon>Holocentridae</taxon>
        <taxon>Myripristis</taxon>
    </lineage>
</organism>
<feature type="compositionally biased region" description="Low complexity" evidence="26">
    <location>
        <begin position="504"/>
        <end position="514"/>
    </location>
</feature>
<feature type="region of interest" description="Disordered" evidence="26">
    <location>
        <begin position="2606"/>
        <end position="2651"/>
    </location>
</feature>
<dbReference type="GO" id="GO:0061630">
    <property type="term" value="F:ubiquitin protein ligase activity"/>
    <property type="evidence" value="ECO:0007669"/>
    <property type="project" value="UniProtKB-EC"/>
</dbReference>
<dbReference type="Pfam" id="PF02825">
    <property type="entry name" value="WWE"/>
    <property type="match status" value="1"/>
</dbReference>
<feature type="region of interest" description="Disordered" evidence="26">
    <location>
        <begin position="3192"/>
        <end position="3236"/>
    </location>
</feature>
<evidence type="ECO:0000256" key="13">
    <source>
        <dbReference type="ARBA" id="ARBA00022786"/>
    </source>
</evidence>
<dbReference type="SUPFAM" id="SSF56204">
    <property type="entry name" value="Hect, E3 ligase catalytic domain"/>
    <property type="match status" value="1"/>
</dbReference>
<keyword evidence="13 25" id="KW-0833">Ubl conjugation pathway</keyword>
<dbReference type="InterPro" id="IPR037197">
    <property type="entry name" value="WWE_dom_sf"/>
</dbReference>
<dbReference type="InterPro" id="IPR016024">
    <property type="entry name" value="ARM-type_fold"/>
</dbReference>
<dbReference type="FunFam" id="3.90.1750.10:FF:000003">
    <property type="entry name" value="E3 ubiquitin-protein ligase UPL1"/>
    <property type="match status" value="1"/>
</dbReference>
<dbReference type="FunFam" id="1.10.8.10:FF:000019">
    <property type="entry name" value="Putative e3 ubiquitin-protein ligase huwe1 isoform x2"/>
    <property type="match status" value="1"/>
</dbReference>
<feature type="region of interest" description="Disordered" evidence="26">
    <location>
        <begin position="2675"/>
        <end position="2700"/>
    </location>
</feature>
<feature type="compositionally biased region" description="Polar residues" evidence="26">
    <location>
        <begin position="774"/>
        <end position="788"/>
    </location>
</feature>
<feature type="domain" description="WWE" evidence="29">
    <location>
        <begin position="1619"/>
        <end position="1698"/>
    </location>
</feature>
<evidence type="ECO:0000256" key="3">
    <source>
        <dbReference type="ARBA" id="ARBA00004173"/>
    </source>
</evidence>
<keyword evidence="9" id="KW-0597">Phosphoprotein</keyword>
<accession>A0A667ZC86</accession>
<feature type="compositionally biased region" description="Polar residues" evidence="26">
    <location>
        <begin position="2248"/>
        <end position="2258"/>
    </location>
</feature>
<dbReference type="PROSITE" id="PS50030">
    <property type="entry name" value="UBA"/>
    <property type="match status" value="1"/>
</dbReference>
<dbReference type="Gene3D" id="3.90.1750.10">
    <property type="entry name" value="Hect, E3 ligase catalytic domains"/>
    <property type="match status" value="1"/>
</dbReference>
<feature type="domain" description="UBA" evidence="27">
    <location>
        <begin position="1335"/>
        <end position="1374"/>
    </location>
</feature>
<evidence type="ECO:0000256" key="5">
    <source>
        <dbReference type="ARBA" id="ARBA00004906"/>
    </source>
</evidence>
<dbReference type="FunFam" id="3.30.2160.10:FF:000007">
    <property type="entry name" value="E3 ubiquitin-protein ligase HUWE1 isoform X2"/>
    <property type="match status" value="1"/>
</dbReference>
<feature type="compositionally biased region" description="Polar residues" evidence="26">
    <location>
        <begin position="1016"/>
        <end position="1026"/>
    </location>
</feature>
<dbReference type="Pfam" id="PF06012">
    <property type="entry name" value="DUF908"/>
    <property type="match status" value="1"/>
</dbReference>
<dbReference type="GO" id="GO:0000209">
    <property type="term" value="P:protein polyubiquitination"/>
    <property type="evidence" value="ECO:0007669"/>
    <property type="project" value="TreeGrafter"/>
</dbReference>
<dbReference type="CDD" id="cd14288">
    <property type="entry name" value="UBA_HUWE1"/>
    <property type="match status" value="1"/>
</dbReference>
<feature type="compositionally biased region" description="Low complexity" evidence="26">
    <location>
        <begin position="2951"/>
        <end position="2962"/>
    </location>
</feature>
<feature type="domain" description="HECT" evidence="28">
    <location>
        <begin position="3708"/>
        <end position="4044"/>
    </location>
</feature>
<dbReference type="PROSITE" id="PS50918">
    <property type="entry name" value="WWE"/>
    <property type="match status" value="1"/>
</dbReference>
<reference evidence="30" key="2">
    <citation type="submission" date="2025-08" db="UniProtKB">
        <authorList>
            <consortium name="Ensembl"/>
        </authorList>
    </citation>
    <scope>IDENTIFICATION</scope>
</reference>
<keyword evidence="8" id="KW-0963">Cytoplasm</keyword>
<evidence type="ECO:0000256" key="8">
    <source>
        <dbReference type="ARBA" id="ARBA00022490"/>
    </source>
</evidence>
<dbReference type="InterPro" id="IPR025527">
    <property type="entry name" value="HUWE1/Rev1_UBM"/>
</dbReference>
<dbReference type="Gene3D" id="3.30.2410.10">
    <property type="entry name" value="Hect, E3 ligase catalytic domain"/>
    <property type="match status" value="1"/>
</dbReference>
<dbReference type="InterPro" id="IPR000569">
    <property type="entry name" value="HECT_dom"/>
</dbReference>
<evidence type="ECO:0000256" key="21">
    <source>
        <dbReference type="ARBA" id="ARBA00067583"/>
    </source>
</evidence>
<evidence type="ECO:0000256" key="4">
    <source>
        <dbReference type="ARBA" id="ARBA00004496"/>
    </source>
</evidence>
<keyword evidence="31" id="KW-1185">Reference proteome</keyword>
<evidence type="ECO:0000256" key="2">
    <source>
        <dbReference type="ARBA" id="ARBA00004123"/>
    </source>
</evidence>
<evidence type="ECO:0000256" key="18">
    <source>
        <dbReference type="ARBA" id="ARBA00023204"/>
    </source>
</evidence>
<keyword evidence="17" id="KW-0496">Mitochondrion</keyword>
<keyword evidence="18" id="KW-0234">DNA repair</keyword>
<dbReference type="InterPro" id="IPR041918">
    <property type="entry name" value="UBA_HUWE1"/>
</dbReference>
<evidence type="ECO:0000256" key="14">
    <source>
        <dbReference type="ARBA" id="ARBA00022990"/>
    </source>
</evidence>
<dbReference type="Gene3D" id="3.30.720.50">
    <property type="match status" value="1"/>
</dbReference>
<dbReference type="GO" id="GO:0005739">
    <property type="term" value="C:mitochondrion"/>
    <property type="evidence" value="ECO:0007669"/>
    <property type="project" value="UniProtKB-SubCell"/>
</dbReference>
<dbReference type="GO" id="GO:0007030">
    <property type="term" value="P:Golgi organization"/>
    <property type="evidence" value="ECO:0007669"/>
    <property type="project" value="TreeGrafter"/>
</dbReference>
<dbReference type="GO" id="GO:0006511">
    <property type="term" value="P:ubiquitin-dependent protein catabolic process"/>
    <property type="evidence" value="ECO:0007669"/>
    <property type="project" value="TreeGrafter"/>
</dbReference>
<keyword evidence="19" id="KW-0539">Nucleus</keyword>
<evidence type="ECO:0000256" key="6">
    <source>
        <dbReference type="ARBA" id="ARBA00012485"/>
    </source>
</evidence>
<dbReference type="EC" id="2.3.2.26" evidence="6"/>
<proteinExistence type="inferred from homology"/>
<dbReference type="CDD" id="cd00078">
    <property type="entry name" value="HECTc"/>
    <property type="match status" value="1"/>
</dbReference>
<feature type="compositionally biased region" description="Basic and acidic residues" evidence="26">
    <location>
        <begin position="3564"/>
        <end position="3585"/>
    </location>
</feature>
<evidence type="ECO:0000256" key="25">
    <source>
        <dbReference type="PROSITE-ProRule" id="PRU00104"/>
    </source>
</evidence>
<feature type="region of interest" description="Disordered" evidence="26">
    <location>
        <begin position="747"/>
        <end position="789"/>
    </location>
</feature>
<feature type="region of interest" description="Disordered" evidence="26">
    <location>
        <begin position="1104"/>
        <end position="1124"/>
    </location>
</feature>
<dbReference type="PROSITE" id="PS50237">
    <property type="entry name" value="HECT"/>
    <property type="match status" value="1"/>
</dbReference>
<comment type="pathway">
    <text evidence="5">Protein modification; protein ubiquitination.</text>
</comment>
<dbReference type="GO" id="GO:0005634">
    <property type="term" value="C:nucleus"/>
    <property type="evidence" value="ECO:0007669"/>
    <property type="project" value="UniProtKB-SubCell"/>
</dbReference>
<comment type="catalytic activity">
    <reaction evidence="1">
        <text>S-ubiquitinyl-[E2 ubiquitin-conjugating enzyme]-L-cysteine + [acceptor protein]-L-lysine = [E2 ubiquitin-conjugating enzyme]-L-cysteine + N(6)-ubiquitinyl-[acceptor protein]-L-lysine.</text>
        <dbReference type="EC" id="2.3.2.26"/>
    </reaction>
</comment>
<keyword evidence="14" id="KW-0007">Acetylation</keyword>
<dbReference type="InterPro" id="IPR018123">
    <property type="entry name" value="WWE-dom_subgr"/>
</dbReference>
<evidence type="ECO:0000256" key="11">
    <source>
        <dbReference type="ARBA" id="ARBA00022763"/>
    </source>
</evidence>
<feature type="region of interest" description="Disordered" evidence="26">
    <location>
        <begin position="2522"/>
        <end position="2542"/>
    </location>
</feature>
<evidence type="ECO:0000256" key="23">
    <source>
        <dbReference type="ARBA" id="ARBA00081858"/>
    </source>
</evidence>
<sequence length="4044" mass="444408">MKVDRSKLKKTPTEAPADCRTLIEKLKACNDEQLLVELQHIKTWNIGKCELYHWVDLLDRFDGILCDAGQTVESMTWLLVCDRPENGQLKALLLAVLNFTALLIEYSFSRHLYSSIEHLTTLLASCDMQVVLSVLNLLYVFSKRSNYITRLGSDKRTPLLARLQHLAESWGGKENGFGLAECCRDLPMTKYPPSATTLHFEFYAEPGPEVKVERKTSSNTLHYIHIEQLDKISESPSEIMESLTVMYNIPKDKQTLLFTHIRLAHGFSNHKKRLQAVQARLHAISILVYSNALQESANSILYNGLIEELVDVLQITDKQLVDIKAASLRTLTSIVHLERTPKLSNIIDCTGTASYHGFLPVLVRNCIQAMIDPLMEPYPHQFATALFSFLYHLASYDAGGEALVSCGMMEALLKVIKFLGDEQDQITFVTRAVRVVDLITNLDMAAFQSHSGLSIFICRLEHEVDLSRKECPFVIKPKIQRPSAAVESEDMDTDMDMSEVAMESSPGPSTSSGSRPEVDHRAQSSTANPPRAGMQCIPQRAALLKSMLNFLKKAIQDPAFSDGIRHVMDGSLPTSLKHIISNAEYYGPSLFLLATEVVTVFVFQEPSLLSSLQDNGLTDVMLHALLIKDVPATREVLGSLPNVFSALCLNARGLHSFVQCQPFERLFKVLLSPDYLPAMRRRRSSDPLGDTASNLGSAVDELMRHQPTLKTDATTAIIKLLEEICNLGRAPEYICQKPSIQKADGTVAVPPARSSHAAEEASSEDEEEEEALHTFSQQQGEPESNRQVVGTEERIPIPLMDYILNVMKFVESILSNNTTDDHCQEFVNQKGLLPLVSILGLPNLPIDFPTSAACQAVAGVCKSILTLSHEPKVLQEGLCQLDSILTALEPLHRPIEVPGGSVLLRELANAGHVTDATLSARATPLLHALTAAHAYILMFVHTCRVGQSEIRAISVNQWGSQLGLSVLNKLSQLYCSLVWESTVLLSLCTPNSLPPGCEFGQADMQKLVPKEEKPSGTESEAVSVDSSAGGLLEGMGLDGDSLAPMETDEPTATDPKAKSKLTPAMATRIKQIKPLLSASSRLGRALAELFGLLVKLCVGSPVRQRRSHHATSTGTTPTPAARATASSLTKLLTKGLSWQPPPYTPTPRFRLTFFICSVGFTSPMLFDERKYPYHLMLQKFFCSGGHDALFETFNWALSMGGKVPVSEGLEHADLPDGTGEFLDAWLMLVEKMVNPSTVLDSPHSLPAKVPGVTPTMPQFSALRFLIVTQKAAFNCIRSLWNRKPLKVYGGRMAESMLAILCHILRGEPVIQERLAKEREGSTDDCATTAPRREPQVNQAQLTQLMDMGFSREHAMEALLNTSTMEQATEYLLTHPPPLSGAVRDLTMSEEDQMMRAIAMSLGQEVSMEQRSDSPEEAARRREEDDRRARERAEEEEARCLERFMEAEPLDPQELHAFTDSMLPGCFHLLDELPDTVYRLCDLLMTAIKRSGPEFRDLMLGQVVHQVWDAADVLIKAAVPLTTSDTKTVSEWTRQMATLPQASKLATRILLLTLLFEELKLFCAIVVENSGILDLLIKLLEVVQPCLQAAKEQKDIQTPKWITPVLLIIDFYEKMAVSSKRRAQMNKYLQPNGNNWRWFDDRSGRWCSYSASNNSTIDSAWRAGESSVRFTAGRRRYTVQFNTMVQVNEETGNRRPVMLTVQRVPRIPKPAKTGTVEMGAPKDDSSQLKETSSGPSSSLETDHSLGSDIVVQGLTEDMTTVLIRACVSMISVPVDPDTLHATLRLCLRLTRTHHYAMMFAELKSTRMILGLTQGSGFNGFTPLVTLLFRHIIEDPATLRHTMEKVVRSAVTSGAGSTTSGVVSGSLGSREINYILRVLGPAACRNPDCFTETANSCVRIALPAPRGAGTASDDEFENLRIKGPNAVQLVKTTPLKLSPLPPIPDTIKEVIYDMLNALAAYHAPEELPGGQDLCQILQDVGDDVYHQYRLTRQGSDFDSQSAFHINAQVFAADGGNDSEAKAAKVKASKPLMPTSTILRLLAELVRSYVGIATLIASYCYTAGQSELIKEDCSVLAFVLDHLLPHTQNSEDKDTPALARLFLASLAAAGTGTDAQVALVNEVKAALSRALAMAEGAEKHARLQAVMCIISTIMESCPSTSSFYSTAAAKTQHNGMNNIIRLFLKKGLVNDLARVPHSLDLSSPNMANTVNAALKPLETLSRIVNQPSSLFGGKGGSSKNKAEHDTVGTARDSNSNTQDQGESGEAEPVEGSHRVQGTDSDLMDGETEGDTVVIAGQPEVLSTQAMQVENELVDLIDELLERDAGTVNSTIIADIPPSPGNIPSSHPLMVRHADHGSLTLGAAGTSSRLAQGMGRSQRTLRQLTANTGHTIHVHYPGNRQPNPPLILQRLLGPSAAADILQLSSSLPLQSRGRARLLVGNEDVHIIARSDDELLDDFFHEQSSTGGQAGTLSSIPTALTRWTDECKVLDAESMHDCVAVVKVPILQHLESLRDEELEERREKRRRQLAEEEEAKQNERRASGAEEAREQSLQVRRYICLWAMRKEDNLNKCVNFVAVFCILFCALILLFKSCLKPVINKLLLPFHFSSTSVSSPGETMPRSDSADSQSQAIQEEPLPSTSNEEEDPLAGISLPEGVDPSFLAALPEDIRREVLQNQLGIRPPSRPPAASTLPSTTAPVLGGPGVTEVSPEFLAALPPAIQEEVLAQQRAEQQRRELAQQPPQGDTPLDPVTFIQTLPSELRRSVLEDMEDSVLAVMPPDIAAEAAALRREQEARQRQLMHERLFGHSSSSALSAILRSPAFTSRLGSNRGVQYTRLAVQRGGTFQMGGGTNHSRPSSSSVDSLLRLRGRLLLDHEALSCLLVLLFVDEPKLNTSRLHRVLRNLCYHSQTRGWVIRSLLSILQRSSESEVCVETSRLEDSRGKRSTQGGCGGKGSAASSSLSSSSSSSSLELLNRVESRSSSQLSWLSVSMDAALGCRTNIFQIQRASAGVTCAGGGGSTVHIHPQAAPVVCRHVLDTLIQLAKVFPSHFTQQRCKDLSSSSSDLDSRLCSCASTPQSLGISTDFWDLLVKLDNMNVSRKGKASMKTVPLGGSAEAEGAQFSLEASPLGQLMNMLSHPVIRRSSLLTEKLLRLLSLISIALPDNKATEVTATSSGAAASVTTQGSALAGSAQATTAGSGVSAGATSQGSSSGTGLAGSQTSSSTAASVPTSTGTTSTGTGFCSFPQMMKGTASSVESDNKMASTGLTEKQLQLSVEVLTSHSCSEEGLEDAANILLQLSRGDSATRDTVLRLLLSGARHLGYTLCKQIGTLLAELREYNLEQQRRARADAQSPDAPPEDSSLSARLKGKMTSRFDGAESVVIVAAQKRTLGGRELQLPCMSSLTSKTSTQKFFLRVLQVIIQLREDTRRANKKAKQTGRLGSTSLGSASSIQAAVRQLEAEADAIIQMVQSVSEAQAAQRDDSPMDVDQPSPLEPDPAPLGTSEGNSQLESEERLPDLPLLSEQLLLDELWDMLGECLKELEESHDQHAVLVLQPAVEAFFLVHATERESKPPVRDTRESQLSHIKDEPPPLSPAPLTPATPSSLDPFFSREPSSMHISSNLPPDTQKFLRFAETHRTVLNQILRQSTTHLADGPFAVLVDYIRILDFDVKRKYFRQELERLDEGLRKEDMAVHVRRDHVFEDSYRELHRKSPEDMKNRLYIVFEGEEGQDAGGLLREWYMIISREMFNPMYALFRTSPGDRVTYTINPSSHCNPNHLSYFKFVGRVVAKAVYDNRLLECYFTRSFYKHILGKSVRYTDMESEDYPFFQGLVYLLENDVSTLGYELTFSTEVQEFGVCEVRDLKPNGANILVTEENKKEYVHLVCQMKMTGAIRKQLAAFLEGFYEIIPKRLISIFTEQELELLISGLPTIDIDDLKANTEYHKYQSSSIQIQWFWRALRSFDQADRAKFLQFVTGTSKVPLQGFAALEGMNGIQKFQIHRDDRSTDRLPSAHTCFNQLDLPAYESYEKLRHMLLLAIQECSEGFGLA</sequence>
<dbReference type="GO" id="GO:0048511">
    <property type="term" value="P:rhythmic process"/>
    <property type="evidence" value="ECO:0007669"/>
    <property type="project" value="UniProtKB-KW"/>
</dbReference>
<feature type="region of interest" description="Disordered" evidence="26">
    <location>
        <begin position="3469"/>
        <end position="3512"/>
    </location>
</feature>
<dbReference type="SMART" id="SM00119">
    <property type="entry name" value="HECTc"/>
    <property type="match status" value="1"/>
</dbReference>
<keyword evidence="16" id="KW-0238">DNA-binding</keyword>
<dbReference type="SMART" id="SM00678">
    <property type="entry name" value="WWE"/>
    <property type="match status" value="1"/>
</dbReference>
<evidence type="ECO:0000256" key="22">
    <source>
        <dbReference type="ARBA" id="ARBA00080066"/>
    </source>
</evidence>
<dbReference type="InterPro" id="IPR010314">
    <property type="entry name" value="E3_Ub_ligase_DUF913"/>
</dbReference>
<feature type="compositionally biased region" description="Polar residues" evidence="26">
    <location>
        <begin position="1727"/>
        <end position="1738"/>
    </location>
</feature>